<evidence type="ECO:0000256" key="2">
    <source>
        <dbReference type="SAM" id="SignalP"/>
    </source>
</evidence>
<dbReference type="Proteomes" id="UP000267821">
    <property type="component" value="Unassembled WGS sequence"/>
</dbReference>
<feature type="region of interest" description="Disordered" evidence="1">
    <location>
        <begin position="189"/>
        <end position="217"/>
    </location>
</feature>
<evidence type="ECO:0000313" key="3">
    <source>
        <dbReference type="EMBL" id="RPB20314.1"/>
    </source>
</evidence>
<feature type="signal peptide" evidence="2">
    <location>
        <begin position="1"/>
        <end position="25"/>
    </location>
</feature>
<sequence>MKTFYLHLLLLFTAIPPFIAPFTRAAECNSGTPNPCQYANVDYTVKEDGSLERYVGQRKNVVNSSPAIDYFRRFFQSGDVDPTDGLDHNIMEFTPAHAGTKHKLRDDEFELCCEQPTEQCVAYKANLDFAFCYDSDTRAFQLANGGRGSLETLEFEYPNGTKSSFDELNLGFDYFRVKSSPWKTETIKTTTTKTKQAKTETLTKQEPETTESKDVKTSTGAVTSTVQKAITLQTSVTPTVRRPLDISTTTITVTQSSGGSSARGMKSKNKLRKLLVKVIAAWVALAAISGGKSCSISELNADADDVLKTREYCIAHSMMGIEARERIRNGCGDRAVGGSGGGYGRRRSGRYSVCDFELGALFASSYTHNKFYTKTIHFSRIVKDQS</sequence>
<proteinExistence type="predicted"/>
<name>A0A3N4LBP4_9PEZI</name>
<dbReference type="EMBL" id="ML121574">
    <property type="protein sequence ID" value="RPB20314.1"/>
    <property type="molecule type" value="Genomic_DNA"/>
</dbReference>
<evidence type="ECO:0000256" key="1">
    <source>
        <dbReference type="SAM" id="MobiDB-lite"/>
    </source>
</evidence>
<organism evidence="3 4">
    <name type="scientific">Terfezia boudieri ATCC MYA-4762</name>
    <dbReference type="NCBI Taxonomy" id="1051890"/>
    <lineage>
        <taxon>Eukaryota</taxon>
        <taxon>Fungi</taxon>
        <taxon>Dikarya</taxon>
        <taxon>Ascomycota</taxon>
        <taxon>Pezizomycotina</taxon>
        <taxon>Pezizomycetes</taxon>
        <taxon>Pezizales</taxon>
        <taxon>Pezizaceae</taxon>
        <taxon>Terfezia</taxon>
    </lineage>
</organism>
<feature type="chain" id="PRO_5018172396" evidence="2">
    <location>
        <begin position="26"/>
        <end position="386"/>
    </location>
</feature>
<feature type="compositionally biased region" description="Basic and acidic residues" evidence="1">
    <location>
        <begin position="197"/>
        <end position="216"/>
    </location>
</feature>
<keyword evidence="2" id="KW-0732">Signal</keyword>
<accession>A0A3N4LBP4</accession>
<protein>
    <submittedName>
        <fullName evidence="3">Uncharacterized protein</fullName>
    </submittedName>
</protein>
<gene>
    <name evidence="3" type="ORF">L211DRAFT_893610</name>
</gene>
<dbReference type="InParanoid" id="A0A3N4LBP4"/>
<keyword evidence="4" id="KW-1185">Reference proteome</keyword>
<evidence type="ECO:0000313" key="4">
    <source>
        <dbReference type="Proteomes" id="UP000267821"/>
    </source>
</evidence>
<dbReference type="AlphaFoldDB" id="A0A3N4LBP4"/>
<dbReference type="OrthoDB" id="10377726at2759"/>
<reference evidence="3 4" key="1">
    <citation type="journal article" date="2018" name="Nat. Ecol. Evol.">
        <title>Pezizomycetes genomes reveal the molecular basis of ectomycorrhizal truffle lifestyle.</title>
        <authorList>
            <person name="Murat C."/>
            <person name="Payen T."/>
            <person name="Noel B."/>
            <person name="Kuo A."/>
            <person name="Morin E."/>
            <person name="Chen J."/>
            <person name="Kohler A."/>
            <person name="Krizsan K."/>
            <person name="Balestrini R."/>
            <person name="Da Silva C."/>
            <person name="Montanini B."/>
            <person name="Hainaut M."/>
            <person name="Levati E."/>
            <person name="Barry K.W."/>
            <person name="Belfiori B."/>
            <person name="Cichocki N."/>
            <person name="Clum A."/>
            <person name="Dockter R.B."/>
            <person name="Fauchery L."/>
            <person name="Guy J."/>
            <person name="Iotti M."/>
            <person name="Le Tacon F."/>
            <person name="Lindquist E.A."/>
            <person name="Lipzen A."/>
            <person name="Malagnac F."/>
            <person name="Mello A."/>
            <person name="Molinier V."/>
            <person name="Miyauchi S."/>
            <person name="Poulain J."/>
            <person name="Riccioni C."/>
            <person name="Rubini A."/>
            <person name="Sitrit Y."/>
            <person name="Splivallo R."/>
            <person name="Traeger S."/>
            <person name="Wang M."/>
            <person name="Zifcakova L."/>
            <person name="Wipf D."/>
            <person name="Zambonelli A."/>
            <person name="Paolocci F."/>
            <person name="Nowrousian M."/>
            <person name="Ottonello S."/>
            <person name="Baldrian P."/>
            <person name="Spatafora J.W."/>
            <person name="Henrissat B."/>
            <person name="Nagy L.G."/>
            <person name="Aury J.M."/>
            <person name="Wincker P."/>
            <person name="Grigoriev I.V."/>
            <person name="Bonfante P."/>
            <person name="Martin F.M."/>
        </authorList>
    </citation>
    <scope>NUCLEOTIDE SEQUENCE [LARGE SCALE GENOMIC DNA]</scope>
    <source>
        <strain evidence="3 4">ATCC MYA-4762</strain>
    </source>
</reference>